<sequence>MDRKMSLRLQQGLDLSTELSPFANGQARKRPQVMGSYPYGAQEPSNVHDNTNSGDDIYNLDQNPTTTAPTTTAGLTTQPLWSLYPSEVPQNPDVPQFAINQVPDSTDSPRFDRHQHHQAPQAQQTQQSHHQPQAQQAHLPQQQPHMRQTQPQNQLFMGYDERPMYRQQQSSRQRSSSQHSTRSSYDQQSQFDYRFQQPQPSQPPHPPPQPTQYHVPVSPDEYHHPQPQFPVMPQHRLASSRASHGSHGSHGPSVTPEIEDPKFAYRQKYKARSSIPPDLSSANYAEQCINAASSCRLPPFSLHTTEYNLLRNHLSYIHVTTYLNIRNGILRLWLSNPMVSVTMIEAAGCAREERYFGLAEVAYEWLVRNGYINFGCMEHASPEVLIEPSTIDEPKKPRMTLVIVGAGIAGLSCARQLDSLLRRYAHKFVEYEDIPRIIVLEARRRIGGRIYSAPLKSDHNCTVDLGAQMILGFGNGNPLAVVVRRQLGLPVVPVDRSTSEIYDGPTGELINQETNEKMSEVFDHVFTKMSHFRNEMPRPSTANGDEVLMKAAKDPVIGKDDYQEQNTIGKLEENGELPRPYEDPGEIESNSKYDGTNDPETSEELEFLSRLGISVKVGTPTEENSIHVVPEPQGEMYPGLGQTMDGMVSQLCEMANLTPQDMRLLNWHYADFENIVGSNLDYLSLGSWKQDDVTQFNGKHSMVQNGYQSLTRGLYIYPEKLDVRFKTSVKVIEYSGETADVFLENNERIHADRVVLTVPLGALKDRTIQFIPDLPQWKTDSIERLGFGVVNKVVLVYDEPFWDQSKDVICVAQGTNKGDGTRQEDYKDTRGRCYLFWNCTKAVGKPCLVGMISGDAAFEIANESDEIIVEESTEVLSRIYPAAKTTHLVESIVTRWQIDPYTRGSYSYVGLEATGSDYDLMARPIGNSVFFAGEATCRQRPGTVHGAYISGLRAAKEILTSLIGEIPIPYPLIPSREQASVNRAHVHSAPPPTQPPNSMGSVRMQPMMGNPSAQYPTARPVRSSVTSPVPTMPTWPPPVGSANGGGHQTFEEHMQSQLAHHPAFVPPPPGVASGMKRKPEMSDAEERLRELKDERIAHDNERMRNDLIKELGERPIKPERSGANPFLIFQKDFWEKCRQETDKAKQQSTGDPNARASRNEVRAALGKMWREFPEKDKKPYLTATKSIKETNNRNLVEFREKVRRYDADAEDFRRRWKEEHASKPSEEELRLQRLVQEVKDRAKRNKRHHNAMT</sequence>
<dbReference type="InterPro" id="IPR036388">
    <property type="entry name" value="WH-like_DNA-bd_sf"/>
</dbReference>
<keyword evidence="3" id="KW-0539">Nucleus</keyword>
<dbReference type="InterPro" id="IPR036188">
    <property type="entry name" value="FAD/NAD-bd_sf"/>
</dbReference>
<feature type="region of interest" description="Disordered" evidence="4">
    <location>
        <begin position="1138"/>
        <end position="1158"/>
    </location>
</feature>
<dbReference type="SUPFAM" id="SSF51905">
    <property type="entry name" value="FAD/NAD(P)-binding domain"/>
    <property type="match status" value="1"/>
</dbReference>
<feature type="domain" description="SWIRM" evidence="6">
    <location>
        <begin position="322"/>
        <end position="383"/>
    </location>
</feature>
<dbReference type="InterPro" id="IPR050281">
    <property type="entry name" value="Flavin_monoamine_oxidase"/>
</dbReference>
<dbReference type="AlphaFoldDB" id="A0A060T2Z9"/>
<proteinExistence type="inferred from homology"/>
<dbReference type="GO" id="GO:0003677">
    <property type="term" value="F:DNA binding"/>
    <property type="evidence" value="ECO:0007669"/>
    <property type="project" value="UniProtKB-UniRule"/>
</dbReference>
<feature type="compositionally biased region" description="Low complexity" evidence="4">
    <location>
        <begin position="118"/>
        <end position="149"/>
    </location>
</feature>
<feature type="compositionally biased region" description="Polar residues" evidence="4">
    <location>
        <begin position="43"/>
        <end position="54"/>
    </location>
</feature>
<dbReference type="PROSITE" id="PS50118">
    <property type="entry name" value="HMG_BOX_2"/>
    <property type="match status" value="1"/>
</dbReference>
<keyword evidence="3" id="KW-0238">DNA-binding</keyword>
<dbReference type="Pfam" id="PF04433">
    <property type="entry name" value="SWIRM"/>
    <property type="match status" value="1"/>
</dbReference>
<dbReference type="PANTHER" id="PTHR10742">
    <property type="entry name" value="FLAVIN MONOAMINE OXIDASE"/>
    <property type="match status" value="1"/>
</dbReference>
<evidence type="ECO:0000259" key="5">
    <source>
        <dbReference type="PROSITE" id="PS50118"/>
    </source>
</evidence>
<accession>A0A060T2Z9</accession>
<keyword evidence="2" id="KW-0560">Oxidoreductase</keyword>
<dbReference type="GO" id="GO:0006338">
    <property type="term" value="P:chromatin remodeling"/>
    <property type="evidence" value="ECO:0007669"/>
    <property type="project" value="TreeGrafter"/>
</dbReference>
<dbReference type="GO" id="GO:0050660">
    <property type="term" value="F:flavin adenine dinucleotide binding"/>
    <property type="evidence" value="ECO:0007669"/>
    <property type="project" value="TreeGrafter"/>
</dbReference>
<feature type="DNA-binding region" description="HMG box" evidence="3">
    <location>
        <begin position="1119"/>
        <end position="1199"/>
    </location>
</feature>
<evidence type="ECO:0000256" key="4">
    <source>
        <dbReference type="SAM" id="MobiDB-lite"/>
    </source>
</evidence>
<protein>
    <submittedName>
        <fullName evidence="7">ARAD1A12254p</fullName>
    </submittedName>
</protein>
<evidence type="ECO:0000313" key="7">
    <source>
        <dbReference type="EMBL" id="CDP33566.1"/>
    </source>
</evidence>
<feature type="compositionally biased region" description="Low complexity" evidence="4">
    <location>
        <begin position="64"/>
        <end position="77"/>
    </location>
</feature>
<dbReference type="InterPro" id="IPR009057">
    <property type="entry name" value="Homeodomain-like_sf"/>
</dbReference>
<feature type="region of interest" description="Disordered" evidence="4">
    <location>
        <begin position="556"/>
        <end position="600"/>
    </location>
</feature>
<evidence type="ECO:0000256" key="2">
    <source>
        <dbReference type="ARBA" id="ARBA00023002"/>
    </source>
</evidence>
<feature type="domain" description="HMG box" evidence="5">
    <location>
        <begin position="1119"/>
        <end position="1199"/>
    </location>
</feature>
<feature type="compositionally biased region" description="Low complexity" evidence="4">
    <location>
        <begin position="166"/>
        <end position="184"/>
    </location>
</feature>
<organism evidence="7">
    <name type="scientific">Blastobotrys adeninivorans</name>
    <name type="common">Yeast</name>
    <name type="synonym">Arxula adeninivorans</name>
    <dbReference type="NCBI Taxonomy" id="409370"/>
    <lineage>
        <taxon>Eukaryota</taxon>
        <taxon>Fungi</taxon>
        <taxon>Dikarya</taxon>
        <taxon>Ascomycota</taxon>
        <taxon>Saccharomycotina</taxon>
        <taxon>Dipodascomycetes</taxon>
        <taxon>Dipodascales</taxon>
        <taxon>Trichomonascaceae</taxon>
        <taxon>Blastobotrys</taxon>
    </lineage>
</organism>
<dbReference type="Gene3D" id="3.90.660.10">
    <property type="match status" value="1"/>
</dbReference>
<dbReference type="EMBL" id="HG937691">
    <property type="protein sequence ID" value="CDP33566.1"/>
    <property type="molecule type" value="Genomic_DNA"/>
</dbReference>
<dbReference type="PROSITE" id="PS50934">
    <property type="entry name" value="SWIRM"/>
    <property type="match status" value="1"/>
</dbReference>
<dbReference type="CDD" id="cd00084">
    <property type="entry name" value="HMG-box_SF"/>
    <property type="match status" value="1"/>
</dbReference>
<dbReference type="Pfam" id="PF01593">
    <property type="entry name" value="Amino_oxidase"/>
    <property type="match status" value="2"/>
</dbReference>
<dbReference type="Gene3D" id="3.50.50.60">
    <property type="entry name" value="FAD/NAD(P)-binding domain"/>
    <property type="match status" value="2"/>
</dbReference>
<dbReference type="FunFam" id="1.10.10.10:FF:000064">
    <property type="entry name" value="Lysine-specific histone demethylase 1A"/>
    <property type="match status" value="1"/>
</dbReference>
<feature type="region of interest" description="Disordered" evidence="4">
    <location>
        <begin position="165"/>
        <end position="258"/>
    </location>
</feature>
<dbReference type="InterPro" id="IPR007526">
    <property type="entry name" value="SWIRM"/>
</dbReference>
<comment type="similarity">
    <text evidence="1">Belongs to the flavin monoamine oxidase family.</text>
</comment>
<name>A0A060T2Z9_BLAAD</name>
<dbReference type="InterPro" id="IPR036910">
    <property type="entry name" value="HMG_box_dom_sf"/>
</dbReference>
<gene>
    <name evidence="7" type="ORF">GNLVRS02_ARAD1A12254g</name>
</gene>
<dbReference type="PANTHER" id="PTHR10742:SF386">
    <property type="entry name" value="LYSINE-SPECIFIC HISTONE DEMETHYLASE 1A"/>
    <property type="match status" value="1"/>
</dbReference>
<feature type="compositionally biased region" description="Low complexity" evidence="4">
    <location>
        <begin position="239"/>
        <end position="253"/>
    </location>
</feature>
<dbReference type="SUPFAM" id="SSF47095">
    <property type="entry name" value="HMG-box"/>
    <property type="match status" value="1"/>
</dbReference>
<dbReference type="SUPFAM" id="SSF54373">
    <property type="entry name" value="FAD-linked reductases, C-terminal domain"/>
    <property type="match status" value="1"/>
</dbReference>
<dbReference type="InterPro" id="IPR002937">
    <property type="entry name" value="Amino_oxidase"/>
</dbReference>
<dbReference type="GO" id="GO:0003682">
    <property type="term" value="F:chromatin binding"/>
    <property type="evidence" value="ECO:0007669"/>
    <property type="project" value="TreeGrafter"/>
</dbReference>
<dbReference type="InterPro" id="IPR009071">
    <property type="entry name" value="HMG_box_dom"/>
</dbReference>
<dbReference type="GO" id="GO:0016491">
    <property type="term" value="F:oxidoreductase activity"/>
    <property type="evidence" value="ECO:0007669"/>
    <property type="project" value="UniProtKB-KW"/>
</dbReference>
<dbReference type="GO" id="GO:0005634">
    <property type="term" value="C:nucleus"/>
    <property type="evidence" value="ECO:0007669"/>
    <property type="project" value="UniProtKB-UniRule"/>
</dbReference>
<evidence type="ECO:0000256" key="1">
    <source>
        <dbReference type="ARBA" id="ARBA00005995"/>
    </source>
</evidence>
<dbReference type="PhylomeDB" id="A0A060T2Z9"/>
<feature type="region of interest" description="Disordered" evidence="4">
    <location>
        <begin position="20"/>
        <end position="149"/>
    </location>
</feature>
<evidence type="ECO:0000259" key="6">
    <source>
        <dbReference type="PROSITE" id="PS50934"/>
    </source>
</evidence>
<evidence type="ECO:0000256" key="3">
    <source>
        <dbReference type="PROSITE-ProRule" id="PRU00267"/>
    </source>
</evidence>
<reference evidence="7" key="1">
    <citation type="submission" date="2014-02" db="EMBL/GenBank/DDBJ databases">
        <authorList>
            <person name="Genoscope - CEA"/>
        </authorList>
    </citation>
    <scope>NUCLEOTIDE SEQUENCE</scope>
    <source>
        <strain evidence="7">LS3</strain>
    </source>
</reference>
<dbReference type="Gene3D" id="1.10.30.10">
    <property type="entry name" value="High mobility group box domain"/>
    <property type="match status" value="1"/>
</dbReference>
<reference evidence="7" key="2">
    <citation type="submission" date="2014-06" db="EMBL/GenBank/DDBJ databases">
        <title>The complete genome of Blastobotrys (Arxula) adeninivorans LS3 - a yeast of biotechnological interest.</title>
        <authorList>
            <person name="Kunze G."/>
            <person name="Gaillardin C."/>
            <person name="Czernicka M."/>
            <person name="Durrens P."/>
            <person name="Martin T."/>
            <person name="Boer E."/>
            <person name="Gabaldon T."/>
            <person name="Cruz J."/>
            <person name="Talla E."/>
            <person name="Marck C."/>
            <person name="Goffeau A."/>
            <person name="Barbe V."/>
            <person name="Baret P."/>
            <person name="Baronian K."/>
            <person name="Beier S."/>
            <person name="Bleykasten C."/>
            <person name="Bode R."/>
            <person name="Casaregola S."/>
            <person name="Despons L."/>
            <person name="Fairhead C."/>
            <person name="Giersberg M."/>
            <person name="Gierski P."/>
            <person name="Hahnel U."/>
            <person name="Hartmann A."/>
            <person name="Jankowska D."/>
            <person name="Jubin C."/>
            <person name="Jung P."/>
            <person name="Lafontaine I."/>
            <person name="Leh-Louis V."/>
            <person name="Lemaire M."/>
            <person name="Marcet-Houben M."/>
            <person name="Mascher M."/>
            <person name="Morel G."/>
            <person name="Richard G.-F."/>
            <person name="Riechen J."/>
            <person name="Sacerdot C."/>
            <person name="Sarkar A."/>
            <person name="Savel G."/>
            <person name="Schacherer J."/>
            <person name="Sherman D."/>
            <person name="Straub M.-L."/>
            <person name="Stein N."/>
            <person name="Thierry A."/>
            <person name="Trautwein-Schult A."/>
            <person name="Westhof E."/>
            <person name="Worch S."/>
            <person name="Dujon B."/>
            <person name="Souciet J.-L."/>
            <person name="Wincker P."/>
            <person name="Scholz U."/>
            <person name="Neuveglise N."/>
        </authorList>
    </citation>
    <scope>NUCLEOTIDE SEQUENCE</scope>
    <source>
        <strain evidence="7">LS3</strain>
    </source>
</reference>
<dbReference type="SUPFAM" id="SSF46689">
    <property type="entry name" value="Homeodomain-like"/>
    <property type="match status" value="1"/>
</dbReference>
<dbReference type="Gene3D" id="1.10.10.10">
    <property type="entry name" value="Winged helix-like DNA-binding domain superfamily/Winged helix DNA-binding domain"/>
    <property type="match status" value="1"/>
</dbReference>
<feature type="compositionally biased region" description="Pro residues" evidence="4">
    <location>
        <begin position="200"/>
        <end position="210"/>
    </location>
</feature>
<dbReference type="GO" id="GO:0010468">
    <property type="term" value="P:regulation of gene expression"/>
    <property type="evidence" value="ECO:0007669"/>
    <property type="project" value="UniProtKB-ARBA"/>
</dbReference>